<dbReference type="InterPro" id="IPR038538">
    <property type="entry name" value="MTERF_sf"/>
</dbReference>
<dbReference type="Proteomes" id="UP001208570">
    <property type="component" value="Unassembled WGS sequence"/>
</dbReference>
<organism evidence="4 5">
    <name type="scientific">Paralvinella palmiformis</name>
    <dbReference type="NCBI Taxonomy" id="53620"/>
    <lineage>
        <taxon>Eukaryota</taxon>
        <taxon>Metazoa</taxon>
        <taxon>Spiralia</taxon>
        <taxon>Lophotrochozoa</taxon>
        <taxon>Annelida</taxon>
        <taxon>Polychaeta</taxon>
        <taxon>Sedentaria</taxon>
        <taxon>Canalipalpata</taxon>
        <taxon>Terebellida</taxon>
        <taxon>Terebelliformia</taxon>
        <taxon>Alvinellidae</taxon>
        <taxon>Paralvinella</taxon>
    </lineage>
</organism>
<evidence type="ECO:0000256" key="3">
    <source>
        <dbReference type="SAM" id="MobiDB-lite"/>
    </source>
</evidence>
<dbReference type="GO" id="GO:0003676">
    <property type="term" value="F:nucleic acid binding"/>
    <property type="evidence" value="ECO:0007669"/>
    <property type="project" value="InterPro"/>
</dbReference>
<accession>A0AAD9JF02</accession>
<evidence type="ECO:0000313" key="5">
    <source>
        <dbReference type="Proteomes" id="UP001208570"/>
    </source>
</evidence>
<gene>
    <name evidence="4" type="ORF">LSH36_361g03039</name>
</gene>
<dbReference type="AlphaFoldDB" id="A0AAD9JF02"/>
<reference evidence="4" key="1">
    <citation type="journal article" date="2023" name="Mol. Biol. Evol.">
        <title>Third-Generation Sequencing Reveals the Adaptive Role of the Epigenome in Three Deep-Sea Polychaetes.</title>
        <authorList>
            <person name="Perez M."/>
            <person name="Aroh O."/>
            <person name="Sun Y."/>
            <person name="Lan Y."/>
            <person name="Juniper S.K."/>
            <person name="Young C.R."/>
            <person name="Angers B."/>
            <person name="Qian P.Y."/>
        </authorList>
    </citation>
    <scope>NUCLEOTIDE SEQUENCE</scope>
    <source>
        <strain evidence="4">P08H-3</strain>
    </source>
</reference>
<comment type="similarity">
    <text evidence="1">Belongs to the mTERF family.</text>
</comment>
<dbReference type="EMBL" id="JAODUP010000361">
    <property type="protein sequence ID" value="KAK2151502.1"/>
    <property type="molecule type" value="Genomic_DNA"/>
</dbReference>
<sequence length="307" mass="35375">MLSKQCSKTYSTSAQKSPCPEEEAVKDVVHHLAKFTSDFSSVENEVTDLVSFLIQRKVNPEQIKYLLSSQTKLLIKPVDIWSKAFTTLKDLGFHSDQLLPAVVKIPTVIEGKLQKLLLTMDTLRAIGFREKQISMMILSHPALLNQPSKKLIQQYSKLLQLFTKTGVVHTLLRTPALFTEPMDLIKNKLLYVQDVMRVDKESMTKSRFLRYDLLHLYSRHQFLLRAGRYSTPNKHGETRFPNPSLKDIMDTSDRYFALKVAQLTLDEYRTFVEMCTMEMKYGKGVESLDDDSFSDEADDDYDDVNEK</sequence>
<dbReference type="Gene3D" id="1.25.70.10">
    <property type="entry name" value="Transcription termination factor 3, mitochondrial"/>
    <property type="match status" value="1"/>
</dbReference>
<name>A0AAD9JF02_9ANNE</name>
<keyword evidence="5" id="KW-1185">Reference proteome</keyword>
<feature type="region of interest" description="Disordered" evidence="3">
    <location>
        <begin position="288"/>
        <end position="307"/>
    </location>
</feature>
<evidence type="ECO:0000256" key="2">
    <source>
        <dbReference type="ARBA" id="ARBA00022946"/>
    </source>
</evidence>
<dbReference type="Pfam" id="PF02536">
    <property type="entry name" value="mTERF"/>
    <property type="match status" value="1"/>
</dbReference>
<evidence type="ECO:0000256" key="1">
    <source>
        <dbReference type="ARBA" id="ARBA00007692"/>
    </source>
</evidence>
<keyword evidence="2" id="KW-0809">Transit peptide</keyword>
<proteinExistence type="inferred from homology"/>
<protein>
    <submittedName>
        <fullName evidence="4">Uncharacterized protein</fullName>
    </submittedName>
</protein>
<comment type="caution">
    <text evidence="4">The sequence shown here is derived from an EMBL/GenBank/DDBJ whole genome shotgun (WGS) entry which is preliminary data.</text>
</comment>
<evidence type="ECO:0000313" key="4">
    <source>
        <dbReference type="EMBL" id="KAK2151502.1"/>
    </source>
</evidence>
<dbReference type="InterPro" id="IPR003690">
    <property type="entry name" value="MTERF"/>
</dbReference>